<dbReference type="Pfam" id="PF01433">
    <property type="entry name" value="Peptidase_M1"/>
    <property type="match status" value="2"/>
</dbReference>
<comment type="caution">
    <text evidence="3">The sequence shown here is derived from an EMBL/GenBank/DDBJ whole genome shotgun (WGS) entry which is preliminary data.</text>
</comment>
<organism evidence="3 4">
    <name type="scientific">Tegillarca granosa</name>
    <name type="common">Malaysian cockle</name>
    <name type="synonym">Anadara granosa</name>
    <dbReference type="NCBI Taxonomy" id="220873"/>
    <lineage>
        <taxon>Eukaryota</taxon>
        <taxon>Metazoa</taxon>
        <taxon>Spiralia</taxon>
        <taxon>Lophotrochozoa</taxon>
        <taxon>Mollusca</taxon>
        <taxon>Bivalvia</taxon>
        <taxon>Autobranchia</taxon>
        <taxon>Pteriomorphia</taxon>
        <taxon>Arcoida</taxon>
        <taxon>Arcoidea</taxon>
        <taxon>Arcidae</taxon>
        <taxon>Tegillarca</taxon>
    </lineage>
</organism>
<evidence type="ECO:0000313" key="3">
    <source>
        <dbReference type="EMBL" id="KAJ8314846.1"/>
    </source>
</evidence>
<reference evidence="3 4" key="1">
    <citation type="submission" date="2022-12" db="EMBL/GenBank/DDBJ databases">
        <title>Chromosome-level genome of Tegillarca granosa.</title>
        <authorList>
            <person name="Kim J."/>
        </authorList>
    </citation>
    <scope>NUCLEOTIDE SEQUENCE [LARGE SCALE GENOMIC DNA]</scope>
    <source>
        <strain evidence="3">Teg-2019</strain>
        <tissue evidence="3">Adductor muscle</tissue>
    </source>
</reference>
<keyword evidence="1" id="KW-0378">Hydrolase</keyword>
<feature type="domain" description="Peptidase M1 membrane alanine aminopeptidase" evidence="2">
    <location>
        <begin position="98"/>
        <end position="236"/>
    </location>
</feature>
<proteinExistence type="predicted"/>
<feature type="domain" description="Peptidase M1 membrane alanine aminopeptidase" evidence="2">
    <location>
        <begin position="5"/>
        <end position="56"/>
    </location>
</feature>
<dbReference type="Gene3D" id="1.10.390.10">
    <property type="entry name" value="Neutral Protease Domain 2"/>
    <property type="match status" value="1"/>
</dbReference>
<evidence type="ECO:0000256" key="1">
    <source>
        <dbReference type="ARBA" id="ARBA00022438"/>
    </source>
</evidence>
<dbReference type="InterPro" id="IPR014782">
    <property type="entry name" value="Peptidase_M1_dom"/>
</dbReference>
<accession>A0ABQ9FF60</accession>
<dbReference type="PANTHER" id="PTHR11533">
    <property type="entry name" value="PROTEASE M1 ZINC METALLOPROTEASE"/>
    <property type="match status" value="1"/>
</dbReference>
<dbReference type="EMBL" id="JARBDR010000337">
    <property type="protein sequence ID" value="KAJ8314846.1"/>
    <property type="molecule type" value="Genomic_DNA"/>
</dbReference>
<keyword evidence="1" id="KW-0031">Aminopeptidase</keyword>
<dbReference type="SUPFAM" id="SSF55486">
    <property type="entry name" value="Metalloproteases ('zincins'), catalytic domain"/>
    <property type="match status" value="2"/>
</dbReference>
<evidence type="ECO:0000313" key="4">
    <source>
        <dbReference type="Proteomes" id="UP001217089"/>
    </source>
</evidence>
<name>A0ABQ9FF60_TEGGR</name>
<dbReference type="Proteomes" id="UP001217089">
    <property type="component" value="Unassembled WGS sequence"/>
</dbReference>
<dbReference type="InterPro" id="IPR027268">
    <property type="entry name" value="Peptidase_M4/M1_CTD_sf"/>
</dbReference>
<protein>
    <recommendedName>
        <fullName evidence="2">Peptidase M1 membrane alanine aminopeptidase domain-containing protein</fullName>
    </recommendedName>
</protein>
<dbReference type="PANTHER" id="PTHR11533:SF276">
    <property type="entry name" value="GLUTAMYL AMINOPEPTIDASE"/>
    <property type="match status" value="1"/>
</dbReference>
<sequence length="281" mass="32825">MRNDDNIALPDFAAGAMENWGLVTYRESILLYDPEINTKFQRSYSAMVVSHELAHMVRQQAINVSLETDAYNLFQRMDLTSYNTEVGGYSLKPAYKYKWFGNLVSPSWWDDLWLNEGFATFMAYFGMDLVEKDWNMMDLLDLHAVQYILPADSLMSSHPIYVNVSQPSEIMALFDGITYYKGASIIRMMWFFLGNETFQKGMKYDFFETEKKNYLEEKSYSNAANNDLWNALTDVSCCVSSFKQVSRYFFKDDLRHYGAFKSTEKTQQLLSYHECNTFDMV</sequence>
<evidence type="ECO:0000259" key="2">
    <source>
        <dbReference type="Pfam" id="PF01433"/>
    </source>
</evidence>
<dbReference type="InterPro" id="IPR050344">
    <property type="entry name" value="Peptidase_M1_aminopeptidases"/>
</dbReference>
<keyword evidence="4" id="KW-1185">Reference proteome</keyword>
<gene>
    <name evidence="3" type="ORF">KUTeg_006996</name>
</gene>
<keyword evidence="1" id="KW-0645">Protease</keyword>